<reference evidence="2" key="1">
    <citation type="submission" date="2021-06" db="EMBL/GenBank/DDBJ databases">
        <title>Comparative genomics, transcriptomics and evolutionary studies reveal genomic signatures of adaptation to plant cell wall in hemibiotrophic fungi.</title>
        <authorList>
            <consortium name="DOE Joint Genome Institute"/>
            <person name="Baroncelli R."/>
            <person name="Diaz J.F."/>
            <person name="Benocci T."/>
            <person name="Peng M."/>
            <person name="Battaglia E."/>
            <person name="Haridas S."/>
            <person name="Andreopoulos W."/>
            <person name="Labutti K."/>
            <person name="Pangilinan J."/>
            <person name="Floch G.L."/>
            <person name="Makela M.R."/>
            <person name="Henrissat B."/>
            <person name="Grigoriev I.V."/>
            <person name="Crouch J.A."/>
            <person name="De Vries R.P."/>
            <person name="Sukno S.A."/>
            <person name="Thon M.R."/>
        </authorList>
    </citation>
    <scope>NUCLEOTIDE SEQUENCE</scope>
    <source>
        <strain evidence="2">CBS 102054</strain>
    </source>
</reference>
<dbReference type="GeneID" id="85466256"/>
<gene>
    <name evidence="2" type="ORF">BDP81DRAFT_103731</name>
</gene>
<protein>
    <submittedName>
        <fullName evidence="2">Uncharacterized protein</fullName>
    </submittedName>
</protein>
<proteinExistence type="predicted"/>
<accession>A0AAI9ZI27</accession>
<organism evidence="2 3">
    <name type="scientific">Colletotrichum phormii</name>
    <dbReference type="NCBI Taxonomy" id="359342"/>
    <lineage>
        <taxon>Eukaryota</taxon>
        <taxon>Fungi</taxon>
        <taxon>Dikarya</taxon>
        <taxon>Ascomycota</taxon>
        <taxon>Pezizomycotina</taxon>
        <taxon>Sordariomycetes</taxon>
        <taxon>Hypocreomycetidae</taxon>
        <taxon>Glomerellales</taxon>
        <taxon>Glomerellaceae</taxon>
        <taxon>Colletotrichum</taxon>
        <taxon>Colletotrichum acutatum species complex</taxon>
    </lineage>
</organism>
<dbReference type="AlphaFoldDB" id="A0AAI9ZI27"/>
<evidence type="ECO:0000313" key="3">
    <source>
        <dbReference type="Proteomes" id="UP001243989"/>
    </source>
</evidence>
<comment type="caution">
    <text evidence="2">The sequence shown here is derived from an EMBL/GenBank/DDBJ whole genome shotgun (WGS) entry which is preliminary data.</text>
</comment>
<evidence type="ECO:0000313" key="2">
    <source>
        <dbReference type="EMBL" id="KAK1624965.1"/>
    </source>
</evidence>
<name>A0AAI9ZI27_9PEZI</name>
<dbReference type="EMBL" id="JAHMHQ010000022">
    <property type="protein sequence ID" value="KAK1624965.1"/>
    <property type="molecule type" value="Genomic_DNA"/>
</dbReference>
<dbReference type="Proteomes" id="UP001243989">
    <property type="component" value="Unassembled WGS sequence"/>
</dbReference>
<feature type="region of interest" description="Disordered" evidence="1">
    <location>
        <begin position="1"/>
        <end position="55"/>
    </location>
</feature>
<feature type="compositionally biased region" description="Polar residues" evidence="1">
    <location>
        <begin position="1"/>
        <end position="22"/>
    </location>
</feature>
<dbReference type="RefSeq" id="XP_060440960.1">
    <property type="nucleotide sequence ID" value="XM_060581394.1"/>
</dbReference>
<keyword evidence="3" id="KW-1185">Reference proteome</keyword>
<evidence type="ECO:0000256" key="1">
    <source>
        <dbReference type="SAM" id="MobiDB-lite"/>
    </source>
</evidence>
<sequence>MIRRPPQSSLSEVQTPNDTPSTAPFERVSVQTPDLPRGLAADSSPPAFPDQTLEHSISPTKRGLYSYKVPAIVWTLLAAWVTIRDGDQMQMRRDGKLRPLPSYKKKNLLTDTAFISTKSLGPSESATIGSVGFQRGATIAIPFNYLAILA</sequence>